<dbReference type="GeneID" id="9617712"/>
<evidence type="ECO:0000313" key="1">
    <source>
        <dbReference type="EMBL" id="EFJ48443.1"/>
    </source>
</evidence>
<organism evidence="2">
    <name type="scientific">Volvox carteri f. nagariensis</name>
    <dbReference type="NCBI Taxonomy" id="3068"/>
    <lineage>
        <taxon>Eukaryota</taxon>
        <taxon>Viridiplantae</taxon>
        <taxon>Chlorophyta</taxon>
        <taxon>core chlorophytes</taxon>
        <taxon>Chlorophyceae</taxon>
        <taxon>CS clade</taxon>
        <taxon>Chlamydomonadales</taxon>
        <taxon>Volvocaceae</taxon>
        <taxon>Volvox</taxon>
    </lineage>
</organism>
<dbReference type="AlphaFoldDB" id="D8TWA7"/>
<reference evidence="1 2" key="1">
    <citation type="journal article" date="2010" name="Science">
        <title>Genomic analysis of organismal complexity in the multicellular green alga Volvox carteri.</title>
        <authorList>
            <person name="Prochnik S.E."/>
            <person name="Umen J."/>
            <person name="Nedelcu A.M."/>
            <person name="Hallmann A."/>
            <person name="Miller S.M."/>
            <person name="Nishii I."/>
            <person name="Ferris P."/>
            <person name="Kuo A."/>
            <person name="Mitros T."/>
            <person name="Fritz-Laylin L.K."/>
            <person name="Hellsten U."/>
            <person name="Chapman J."/>
            <person name="Simakov O."/>
            <person name="Rensing S.A."/>
            <person name="Terry A."/>
            <person name="Pangilinan J."/>
            <person name="Kapitonov V."/>
            <person name="Jurka J."/>
            <person name="Salamov A."/>
            <person name="Shapiro H."/>
            <person name="Schmutz J."/>
            <person name="Grimwood J."/>
            <person name="Lindquist E."/>
            <person name="Lucas S."/>
            <person name="Grigoriev I.V."/>
            <person name="Schmitt R."/>
            <person name="Kirk D."/>
            <person name="Rokhsar D.S."/>
        </authorList>
    </citation>
    <scope>NUCLEOTIDE SEQUENCE [LARGE SCALE GENOMIC DNA]</scope>
    <source>
        <strain evidence="2">f. Nagariensis / Eve</strain>
    </source>
</reference>
<gene>
    <name evidence="1" type="ORF">VOLCADRAFT_91146</name>
</gene>
<protein>
    <submittedName>
        <fullName evidence="1">Uncharacterized protein</fullName>
    </submittedName>
</protein>
<evidence type="ECO:0000313" key="2">
    <source>
        <dbReference type="Proteomes" id="UP000001058"/>
    </source>
</evidence>
<dbReference type="RefSeq" id="XP_002950697.1">
    <property type="nucleotide sequence ID" value="XM_002950651.1"/>
</dbReference>
<proteinExistence type="predicted"/>
<keyword evidence="2" id="KW-1185">Reference proteome</keyword>
<dbReference type="OrthoDB" id="549416at2759"/>
<dbReference type="Proteomes" id="UP000001058">
    <property type="component" value="Unassembled WGS sequence"/>
</dbReference>
<dbReference type="InParanoid" id="D8TWA7"/>
<dbReference type="KEGG" id="vcn:VOLCADRAFT_91146"/>
<sequence>MAGLGRYGAAYFGDGYRTRHWWHSTARQHLGVRYCNSVQRALWVQPAVVVGERVNWPLAIGSVRSVCQGSKSSSRMQVCRIVHMVGCWKVVGQTRNENGRLKYLMPHALTHSANALWETNNIVQLIYMQPGHDDPSGEQYIMHEDDEKALAGQGGDPAV</sequence>
<dbReference type="EMBL" id="GL378340">
    <property type="protein sequence ID" value="EFJ48443.1"/>
    <property type="molecule type" value="Genomic_DNA"/>
</dbReference>
<accession>D8TWA7</accession>
<name>D8TWA7_VOLCA</name>